<evidence type="ECO:0000313" key="2">
    <source>
        <dbReference type="Proteomes" id="UP000314294"/>
    </source>
</evidence>
<organism evidence="1 2">
    <name type="scientific">Liparis tanakae</name>
    <name type="common">Tanaka's snailfish</name>
    <dbReference type="NCBI Taxonomy" id="230148"/>
    <lineage>
        <taxon>Eukaryota</taxon>
        <taxon>Metazoa</taxon>
        <taxon>Chordata</taxon>
        <taxon>Craniata</taxon>
        <taxon>Vertebrata</taxon>
        <taxon>Euteleostomi</taxon>
        <taxon>Actinopterygii</taxon>
        <taxon>Neopterygii</taxon>
        <taxon>Teleostei</taxon>
        <taxon>Neoteleostei</taxon>
        <taxon>Acanthomorphata</taxon>
        <taxon>Eupercaria</taxon>
        <taxon>Perciformes</taxon>
        <taxon>Cottioidei</taxon>
        <taxon>Cottales</taxon>
        <taxon>Liparidae</taxon>
        <taxon>Liparis</taxon>
    </lineage>
</organism>
<gene>
    <name evidence="1" type="ORF">EYF80_024324</name>
</gene>
<protein>
    <submittedName>
        <fullName evidence="1">Uncharacterized protein</fullName>
    </submittedName>
</protein>
<dbReference type="AlphaFoldDB" id="A0A4Z2HJR0"/>
<evidence type="ECO:0000313" key="1">
    <source>
        <dbReference type="EMBL" id="TNN65505.1"/>
    </source>
</evidence>
<proteinExistence type="predicted"/>
<reference evidence="1 2" key="1">
    <citation type="submission" date="2019-03" db="EMBL/GenBank/DDBJ databases">
        <title>First draft genome of Liparis tanakae, snailfish: a comprehensive survey of snailfish specific genes.</title>
        <authorList>
            <person name="Kim W."/>
            <person name="Song I."/>
            <person name="Jeong J.-H."/>
            <person name="Kim D."/>
            <person name="Kim S."/>
            <person name="Ryu S."/>
            <person name="Song J.Y."/>
            <person name="Lee S.K."/>
        </authorList>
    </citation>
    <scope>NUCLEOTIDE SEQUENCE [LARGE SCALE GENOMIC DNA]</scope>
    <source>
        <tissue evidence="1">Muscle</tissue>
    </source>
</reference>
<name>A0A4Z2HJR0_9TELE</name>
<dbReference type="Proteomes" id="UP000314294">
    <property type="component" value="Unassembled WGS sequence"/>
</dbReference>
<dbReference type="EMBL" id="SRLO01000234">
    <property type="protein sequence ID" value="TNN65505.1"/>
    <property type="molecule type" value="Genomic_DNA"/>
</dbReference>
<keyword evidence="2" id="KW-1185">Reference proteome</keyword>
<sequence length="81" mass="8414">MLERAVEAHGVGARGPRRQRVTGVGLRADGSRGAGVGHSADGFLRASRNWRFSSACPCRIASLLSSPPLSTESSYEGGLGC</sequence>
<accession>A0A4Z2HJR0</accession>
<comment type="caution">
    <text evidence="1">The sequence shown here is derived from an EMBL/GenBank/DDBJ whole genome shotgun (WGS) entry which is preliminary data.</text>
</comment>